<reference evidence="1" key="1">
    <citation type="submission" date="2018-05" db="EMBL/GenBank/DDBJ databases">
        <authorList>
            <person name="Lanie J.A."/>
            <person name="Ng W.-L."/>
            <person name="Kazmierczak K.M."/>
            <person name="Andrzejewski T.M."/>
            <person name="Davidsen T.M."/>
            <person name="Wayne K.J."/>
            <person name="Tettelin H."/>
            <person name="Glass J.I."/>
            <person name="Rusch D."/>
            <person name="Podicherti R."/>
            <person name="Tsui H.-C.T."/>
            <person name="Winkler M.E."/>
        </authorList>
    </citation>
    <scope>NUCLEOTIDE SEQUENCE</scope>
</reference>
<dbReference type="EMBL" id="UINC01228521">
    <property type="protein sequence ID" value="SVE59867.1"/>
    <property type="molecule type" value="Genomic_DNA"/>
</dbReference>
<protein>
    <submittedName>
        <fullName evidence="1">Uncharacterized protein</fullName>
    </submittedName>
</protein>
<organism evidence="1">
    <name type="scientific">marine metagenome</name>
    <dbReference type="NCBI Taxonomy" id="408172"/>
    <lineage>
        <taxon>unclassified sequences</taxon>
        <taxon>metagenomes</taxon>
        <taxon>ecological metagenomes</taxon>
    </lineage>
</organism>
<feature type="non-terminal residue" evidence="1">
    <location>
        <position position="229"/>
    </location>
</feature>
<gene>
    <name evidence="1" type="ORF">METZ01_LOCUS512721</name>
</gene>
<proteinExistence type="predicted"/>
<sequence>METFENNFESVIETSLGLPEGAVEVISVTIISRSGVEIEVEFTITLTEEELAETDFNSSEELGEALEDVENDITEGDGMSFIEGCADSEACNYNPDATIDDGSCLYTDMCGTCDSDPSNDCVQDCADAWGGDAVLDNCDTCDSDPSNDCVQDCAGAWGGNSWESDCGCVDADNSGDDCDDCAGEPNGSAWESDCGCVASDNSGDDCDDCAGEPNGDALVDDCSDCSSPA</sequence>
<evidence type="ECO:0000313" key="1">
    <source>
        <dbReference type="EMBL" id="SVE59867.1"/>
    </source>
</evidence>
<dbReference type="AlphaFoldDB" id="A0A383ESP4"/>
<accession>A0A383ESP4</accession>
<name>A0A383ESP4_9ZZZZ</name>